<dbReference type="InterPro" id="IPR036898">
    <property type="entry name" value="RNA_pol_Rpb7-like_N_sf"/>
</dbReference>
<dbReference type="Proteomes" id="UP000315496">
    <property type="component" value="Chromosome 1"/>
</dbReference>
<comment type="caution">
    <text evidence="3">The sequence shown here is derived from an EMBL/GenBank/DDBJ whole genome shotgun (WGS) entry which is preliminary data.</text>
</comment>
<accession>A0A4Z1SXI9</accession>
<dbReference type="VEuPathDB" id="GiardiaDB:GMRT_12699"/>
<gene>
    <name evidence="3" type="ORF">GMRT_12699</name>
</gene>
<dbReference type="Gene3D" id="3.30.1490.120">
    <property type="entry name" value="RNA polymerase Rpb7-like, N-terminal domain"/>
    <property type="match status" value="1"/>
</dbReference>
<evidence type="ECO:0000313" key="4">
    <source>
        <dbReference type="Proteomes" id="UP000315496"/>
    </source>
</evidence>
<dbReference type="OrthoDB" id="10250504at2759"/>
<evidence type="ECO:0000313" key="3">
    <source>
        <dbReference type="EMBL" id="TNJ30492.1"/>
    </source>
</evidence>
<keyword evidence="2" id="KW-0804">Transcription</keyword>
<protein>
    <submittedName>
        <fullName evidence="3">RNA polymerase I subunit A43</fullName>
    </submittedName>
</protein>
<dbReference type="GO" id="GO:0000428">
    <property type="term" value="C:DNA-directed RNA polymerase complex"/>
    <property type="evidence" value="ECO:0007669"/>
    <property type="project" value="UniProtKB-KW"/>
</dbReference>
<reference evidence="3 4" key="1">
    <citation type="submission" date="2019-05" db="EMBL/GenBank/DDBJ databases">
        <title>The compact genome of Giardia muris reveals important steps in the evolution of intestinal protozoan parasites.</title>
        <authorList>
            <person name="Xu F."/>
            <person name="Jimenez-Gonzalez A."/>
            <person name="Einarsson E."/>
            <person name="Astvaldsson A."/>
            <person name="Peirasmaki D."/>
            <person name="Eckmann L."/>
            <person name="Andersson J.O."/>
            <person name="Svard S.G."/>
            <person name="Jerlstrom-Hultqvist J."/>
        </authorList>
    </citation>
    <scope>NUCLEOTIDE SEQUENCE [LARGE SCALE GENOMIC DNA]</scope>
    <source>
        <strain evidence="3 4">Roberts-Thomson</strain>
    </source>
</reference>
<dbReference type="EMBL" id="VDLU01000001">
    <property type="protein sequence ID" value="TNJ30492.1"/>
    <property type="molecule type" value="Genomic_DNA"/>
</dbReference>
<keyword evidence="1" id="KW-0240">DNA-directed RNA polymerase</keyword>
<keyword evidence="4" id="KW-1185">Reference proteome</keyword>
<name>A0A4Z1SXI9_GIAMU</name>
<dbReference type="AlphaFoldDB" id="A0A4Z1SXI9"/>
<sequence>MTNLVVQQVRLKAATLPHLIGDPLTAVQLYLDQRIFCLVPGVEGIMVGYDSIEILSNSVYISTQTPYMFLEAQCALLMYVPRPGGLIVGRVIQVSSNLIILIHHDAITLRVKNFGKHLVKSGGILRDVKLGRDIDKDMVMRVRIVELVPSERTPIILCDLNDPDCGVVTVDAIREASDIDELNLGVELQEDIPES</sequence>
<proteinExistence type="predicted"/>
<evidence type="ECO:0000256" key="2">
    <source>
        <dbReference type="ARBA" id="ARBA00023163"/>
    </source>
</evidence>
<organism evidence="3 4">
    <name type="scientific">Giardia muris</name>
    <dbReference type="NCBI Taxonomy" id="5742"/>
    <lineage>
        <taxon>Eukaryota</taxon>
        <taxon>Metamonada</taxon>
        <taxon>Diplomonadida</taxon>
        <taxon>Hexamitidae</taxon>
        <taxon>Giardiinae</taxon>
        <taxon>Giardia</taxon>
    </lineage>
</organism>
<evidence type="ECO:0000256" key="1">
    <source>
        <dbReference type="ARBA" id="ARBA00022478"/>
    </source>
</evidence>